<comment type="caution">
    <text evidence="1">The sequence shown here is derived from an EMBL/GenBank/DDBJ whole genome shotgun (WGS) entry which is preliminary data.</text>
</comment>
<dbReference type="Proteomes" id="UP001172102">
    <property type="component" value="Unassembled WGS sequence"/>
</dbReference>
<evidence type="ECO:0000313" key="1">
    <source>
        <dbReference type="EMBL" id="KAK0705677.1"/>
    </source>
</evidence>
<proteinExistence type="predicted"/>
<evidence type="ECO:0000313" key="2">
    <source>
        <dbReference type="Proteomes" id="UP001172102"/>
    </source>
</evidence>
<sequence>MRATPSRAQVIEACKRNESLHPASSEMAYSDSIWIQYGSHRTVGHAMLQLHLSEHAAPDVVRVPKVYDYFTSRILHVRTL</sequence>
<accession>A0AA39ZXW9</accession>
<dbReference type="AlphaFoldDB" id="A0AA39ZXW9"/>
<keyword evidence="2" id="KW-1185">Reference proteome</keyword>
<dbReference type="EMBL" id="JAUKUA010000007">
    <property type="protein sequence ID" value="KAK0705677.1"/>
    <property type="molecule type" value="Genomic_DNA"/>
</dbReference>
<protein>
    <submittedName>
        <fullName evidence="1">Uncharacterized protein</fullName>
    </submittedName>
</protein>
<gene>
    <name evidence="1" type="ORF">B0H67DRAFT_594731</name>
</gene>
<name>A0AA39ZXW9_9PEZI</name>
<reference evidence="1" key="1">
    <citation type="submission" date="2023-06" db="EMBL/GenBank/DDBJ databases">
        <title>Genome-scale phylogeny and comparative genomics of the fungal order Sordariales.</title>
        <authorList>
            <consortium name="Lawrence Berkeley National Laboratory"/>
            <person name="Hensen N."/>
            <person name="Bonometti L."/>
            <person name="Westerberg I."/>
            <person name="Brannstrom I.O."/>
            <person name="Guillou S."/>
            <person name="Cros-Aarteil S."/>
            <person name="Calhoun S."/>
            <person name="Haridas S."/>
            <person name="Kuo A."/>
            <person name="Mondo S."/>
            <person name="Pangilinan J."/>
            <person name="Riley R."/>
            <person name="Labutti K."/>
            <person name="Andreopoulos B."/>
            <person name="Lipzen A."/>
            <person name="Chen C."/>
            <person name="Yanf M."/>
            <person name="Daum C."/>
            <person name="Ng V."/>
            <person name="Clum A."/>
            <person name="Steindorff A."/>
            <person name="Ohm R."/>
            <person name="Martin F."/>
            <person name="Silar P."/>
            <person name="Natvig D."/>
            <person name="Lalanne C."/>
            <person name="Gautier V."/>
            <person name="Ament-Velasquez S.L."/>
            <person name="Kruys A."/>
            <person name="Hutchinson M.I."/>
            <person name="Powell A.J."/>
            <person name="Barry K."/>
            <person name="Miller A.N."/>
            <person name="Grigoriev I.V."/>
            <person name="Debuchy R."/>
            <person name="Gladieux P."/>
            <person name="Thoren M.H."/>
            <person name="Johannesson H."/>
        </authorList>
    </citation>
    <scope>NUCLEOTIDE SEQUENCE</scope>
    <source>
        <strain evidence="1">SMH4607-1</strain>
    </source>
</reference>
<organism evidence="1 2">
    <name type="scientific">Lasiosphaeris hirsuta</name>
    <dbReference type="NCBI Taxonomy" id="260670"/>
    <lineage>
        <taxon>Eukaryota</taxon>
        <taxon>Fungi</taxon>
        <taxon>Dikarya</taxon>
        <taxon>Ascomycota</taxon>
        <taxon>Pezizomycotina</taxon>
        <taxon>Sordariomycetes</taxon>
        <taxon>Sordariomycetidae</taxon>
        <taxon>Sordariales</taxon>
        <taxon>Lasiosphaeriaceae</taxon>
        <taxon>Lasiosphaeris</taxon>
    </lineage>
</organism>